<dbReference type="Pfam" id="PF02643">
    <property type="entry name" value="DUF192"/>
    <property type="match status" value="1"/>
</dbReference>
<organism evidence="1 2">
    <name type="scientific">Alteromonas aquimaris</name>
    <dbReference type="NCBI Taxonomy" id="2998417"/>
    <lineage>
        <taxon>Bacteria</taxon>
        <taxon>Pseudomonadati</taxon>
        <taxon>Pseudomonadota</taxon>
        <taxon>Gammaproteobacteria</taxon>
        <taxon>Alteromonadales</taxon>
        <taxon>Alteromonadaceae</taxon>
        <taxon>Alteromonas/Salinimonas group</taxon>
        <taxon>Alteromonas</taxon>
    </lineage>
</organism>
<dbReference type="InterPro" id="IPR003795">
    <property type="entry name" value="DUF192"/>
</dbReference>
<dbReference type="InterPro" id="IPR038695">
    <property type="entry name" value="Saro_0823-like_sf"/>
</dbReference>
<name>A0ABT3P9H3_9ALTE</name>
<dbReference type="PANTHER" id="PTHR37953">
    <property type="entry name" value="UPF0127 PROTEIN MJ1496"/>
    <property type="match status" value="1"/>
</dbReference>
<dbReference type="Proteomes" id="UP001142810">
    <property type="component" value="Unassembled WGS sequence"/>
</dbReference>
<comment type="caution">
    <text evidence="1">The sequence shown here is derived from an EMBL/GenBank/DDBJ whole genome shotgun (WGS) entry which is preliminary data.</text>
</comment>
<sequence length="137" mass="15393">MLAVGIPQVGADNVQFDTATVIIFGERFAVEYAHSPAQRAQGLMFRKSLCEDCGMLFYFTPHRKVGMWMKNTYIPLDVAFIDEEGVITDIKAMQPHDLNTTMSSKKVAYSLEMNQGWFKQHNVKVGDTIKIDISGAQ</sequence>
<evidence type="ECO:0000313" key="1">
    <source>
        <dbReference type="EMBL" id="MCW8109417.1"/>
    </source>
</evidence>
<dbReference type="EMBL" id="JAPFRD010000011">
    <property type="protein sequence ID" value="MCW8109417.1"/>
    <property type="molecule type" value="Genomic_DNA"/>
</dbReference>
<reference evidence="1" key="1">
    <citation type="submission" date="2022-11" db="EMBL/GenBank/DDBJ databases">
        <title>Alteromonas sp. nov., isolated from sea water of the Qingdao.</title>
        <authorList>
            <person name="Wang Q."/>
        </authorList>
    </citation>
    <scope>NUCLEOTIDE SEQUENCE</scope>
    <source>
        <strain evidence="1">ASW11-7</strain>
    </source>
</reference>
<keyword evidence="2" id="KW-1185">Reference proteome</keyword>
<dbReference type="PANTHER" id="PTHR37953:SF1">
    <property type="entry name" value="UPF0127 PROTEIN MJ1496"/>
    <property type="match status" value="1"/>
</dbReference>
<evidence type="ECO:0000313" key="2">
    <source>
        <dbReference type="Proteomes" id="UP001142810"/>
    </source>
</evidence>
<proteinExistence type="predicted"/>
<accession>A0ABT3P9H3</accession>
<protein>
    <submittedName>
        <fullName evidence="1">DUF192 domain-containing protein</fullName>
    </submittedName>
</protein>
<gene>
    <name evidence="1" type="ORF">OPS25_12980</name>
</gene>
<dbReference type="Gene3D" id="2.60.120.1140">
    <property type="entry name" value="Protein of unknown function DUF192"/>
    <property type="match status" value="1"/>
</dbReference>